<accession>A0A434AX63</accession>
<keyword evidence="10" id="KW-1185">Reference proteome</keyword>
<dbReference type="InterPro" id="IPR001807">
    <property type="entry name" value="ClC"/>
</dbReference>
<keyword evidence="3 8" id="KW-0812">Transmembrane</keyword>
<feature type="transmembrane region" description="Helical" evidence="8">
    <location>
        <begin position="340"/>
        <end position="359"/>
    </location>
</feature>
<evidence type="ECO:0000256" key="6">
    <source>
        <dbReference type="ARBA" id="ARBA00023136"/>
    </source>
</evidence>
<evidence type="ECO:0000256" key="3">
    <source>
        <dbReference type="ARBA" id="ARBA00022692"/>
    </source>
</evidence>
<dbReference type="NCBIfam" id="NF003640">
    <property type="entry name" value="PRK05277.1"/>
    <property type="match status" value="1"/>
</dbReference>
<dbReference type="OrthoDB" id="9812438at2"/>
<evidence type="ECO:0000313" key="10">
    <source>
        <dbReference type="Proteomes" id="UP000282985"/>
    </source>
</evidence>
<reference evidence="9 10" key="1">
    <citation type="submission" date="2018-11" db="EMBL/GenBank/DDBJ databases">
        <title>Parancylomarina longa gen. nov., sp. nov., isolated from sediments of southern Okinawa.</title>
        <authorList>
            <person name="Fu T."/>
        </authorList>
    </citation>
    <scope>NUCLEOTIDE SEQUENCE [LARGE SCALE GENOMIC DNA]</scope>
    <source>
        <strain evidence="9 10">T3-2 S1-C</strain>
    </source>
</reference>
<keyword evidence="6 8" id="KW-0472">Membrane</keyword>
<proteinExistence type="predicted"/>
<dbReference type="Proteomes" id="UP000282985">
    <property type="component" value="Unassembled WGS sequence"/>
</dbReference>
<evidence type="ECO:0000256" key="2">
    <source>
        <dbReference type="ARBA" id="ARBA00022448"/>
    </source>
</evidence>
<dbReference type="InterPro" id="IPR014743">
    <property type="entry name" value="Cl-channel_core"/>
</dbReference>
<keyword evidence="4 8" id="KW-1133">Transmembrane helix</keyword>
<feature type="transmembrane region" description="Helical" evidence="8">
    <location>
        <begin position="406"/>
        <end position="424"/>
    </location>
</feature>
<comment type="subcellular location">
    <subcellularLocation>
        <location evidence="1">Membrane</location>
        <topology evidence="1">Multi-pass membrane protein</topology>
    </subcellularLocation>
</comment>
<evidence type="ECO:0000256" key="8">
    <source>
        <dbReference type="SAM" id="Phobius"/>
    </source>
</evidence>
<sequence>MLYPNSWKLNQRLIKTDIQQVKLLFFALIVGLVAGGVGAVFRLTLTSIDFFRNRLYDIGSKSGFIMHIWPVLFAIIGVSTALFLVKKFAPEASGSGVHEIEGALDETRPMRWKRVLPIKFIASLFSLGSGLLLGREGPTIQLAANIGKMIKDIFKQPDNENNALVSAGAAAGLASAFNAPFAGIIFVIEEMHGHFRFNFYSVAAIMIASGTADFVVRATIGASPVIQMTVFTSTSLSGLWLFIVLGLLYSVVGLAYNKLLVLTLNFSRYFSKIPIIVVGIFVGLIIAIIGILFPEMIGGGYTTISKVLAHSFSLKFLIILFIVRMLLSIFSYGTGVPGGIFAPLLALGVISGMLFGNIVQPYFPELVSHPGIFAIAGMAGIFASTVRASLTGLVLAVEMTSNYEMILPLIITTVTASTVTSMLGNQPIYSTLLKRTLENTKPKD</sequence>
<dbReference type="SUPFAM" id="SSF81340">
    <property type="entry name" value="Clc chloride channel"/>
    <property type="match status" value="1"/>
</dbReference>
<dbReference type="GO" id="GO:0005247">
    <property type="term" value="F:voltage-gated chloride channel activity"/>
    <property type="evidence" value="ECO:0007669"/>
    <property type="project" value="TreeGrafter"/>
</dbReference>
<dbReference type="PANTHER" id="PTHR45711:SF6">
    <property type="entry name" value="CHLORIDE CHANNEL PROTEIN"/>
    <property type="match status" value="1"/>
</dbReference>
<dbReference type="Gene3D" id="1.10.3080.10">
    <property type="entry name" value="Clc chloride channel"/>
    <property type="match status" value="1"/>
</dbReference>
<dbReference type="EMBL" id="RJJX01000004">
    <property type="protein sequence ID" value="RUT79122.1"/>
    <property type="molecule type" value="Genomic_DNA"/>
</dbReference>
<evidence type="ECO:0000256" key="4">
    <source>
        <dbReference type="ARBA" id="ARBA00022989"/>
    </source>
</evidence>
<evidence type="ECO:0000256" key="5">
    <source>
        <dbReference type="ARBA" id="ARBA00023065"/>
    </source>
</evidence>
<keyword evidence="7" id="KW-0868">Chloride</keyword>
<comment type="caution">
    <text evidence="9">The sequence shown here is derived from an EMBL/GenBank/DDBJ whole genome shotgun (WGS) entry which is preliminary data.</text>
</comment>
<dbReference type="Pfam" id="PF00654">
    <property type="entry name" value="Voltage_CLC"/>
    <property type="match status" value="1"/>
</dbReference>
<feature type="transmembrane region" description="Helical" evidence="8">
    <location>
        <begin position="371"/>
        <end position="394"/>
    </location>
</feature>
<dbReference type="GO" id="GO:0005886">
    <property type="term" value="C:plasma membrane"/>
    <property type="evidence" value="ECO:0007669"/>
    <property type="project" value="TreeGrafter"/>
</dbReference>
<feature type="transmembrane region" description="Helical" evidence="8">
    <location>
        <begin position="273"/>
        <end position="293"/>
    </location>
</feature>
<feature type="transmembrane region" description="Helical" evidence="8">
    <location>
        <begin position="199"/>
        <end position="220"/>
    </location>
</feature>
<protein>
    <submittedName>
        <fullName evidence="9">H(+)/Cl(-) exchange transporter ClcA</fullName>
    </submittedName>
</protein>
<gene>
    <name evidence="9" type="primary">clcA</name>
    <name evidence="9" type="ORF">DLK05_04710</name>
</gene>
<feature type="transmembrane region" description="Helical" evidence="8">
    <location>
        <begin position="313"/>
        <end position="333"/>
    </location>
</feature>
<dbReference type="AlphaFoldDB" id="A0A434AX63"/>
<evidence type="ECO:0000256" key="7">
    <source>
        <dbReference type="ARBA" id="ARBA00023214"/>
    </source>
</evidence>
<organism evidence="9 10">
    <name type="scientific">Ancylomarina longa</name>
    <dbReference type="NCBI Taxonomy" id="2487017"/>
    <lineage>
        <taxon>Bacteria</taxon>
        <taxon>Pseudomonadati</taxon>
        <taxon>Bacteroidota</taxon>
        <taxon>Bacteroidia</taxon>
        <taxon>Marinilabiliales</taxon>
        <taxon>Marinifilaceae</taxon>
        <taxon>Ancylomarina</taxon>
    </lineage>
</organism>
<feature type="transmembrane region" description="Helical" evidence="8">
    <location>
        <begin position="116"/>
        <end position="134"/>
    </location>
</feature>
<feature type="transmembrane region" description="Helical" evidence="8">
    <location>
        <begin position="163"/>
        <end position="187"/>
    </location>
</feature>
<dbReference type="CDD" id="cd01031">
    <property type="entry name" value="EriC"/>
    <property type="match status" value="1"/>
</dbReference>
<feature type="transmembrane region" description="Helical" evidence="8">
    <location>
        <begin position="64"/>
        <end position="85"/>
    </location>
</feature>
<keyword evidence="2" id="KW-0813">Transport</keyword>
<feature type="transmembrane region" description="Helical" evidence="8">
    <location>
        <begin position="240"/>
        <end position="261"/>
    </location>
</feature>
<dbReference type="PRINTS" id="PR00762">
    <property type="entry name" value="CLCHANNEL"/>
</dbReference>
<feature type="transmembrane region" description="Helical" evidence="8">
    <location>
        <begin position="21"/>
        <end position="44"/>
    </location>
</feature>
<evidence type="ECO:0000313" key="9">
    <source>
        <dbReference type="EMBL" id="RUT79122.1"/>
    </source>
</evidence>
<evidence type="ECO:0000256" key="1">
    <source>
        <dbReference type="ARBA" id="ARBA00004141"/>
    </source>
</evidence>
<name>A0A434AX63_9BACT</name>
<dbReference type="PANTHER" id="PTHR45711">
    <property type="entry name" value="CHLORIDE CHANNEL PROTEIN"/>
    <property type="match status" value="1"/>
</dbReference>
<keyword evidence="5" id="KW-0406">Ion transport</keyword>